<feature type="region of interest" description="Disordered" evidence="1">
    <location>
        <begin position="25"/>
        <end position="49"/>
    </location>
</feature>
<dbReference type="Proteomes" id="UP000000643">
    <property type="component" value="Chromosome"/>
</dbReference>
<evidence type="ECO:0000313" key="3">
    <source>
        <dbReference type="Proteomes" id="UP000000643"/>
    </source>
</evidence>
<accession>A1UTF2</accession>
<sequence length="49" mass="5808">MKLKALNTILNRNWAGEVLSKVHVAQEKKSHNRKSDWDNYREALDKKQD</sequence>
<organism evidence="2 3">
    <name type="scientific">Bartonella bacilliformis (strain ATCC 35685 / KC583 / Herrer 020/F12,63)</name>
    <dbReference type="NCBI Taxonomy" id="360095"/>
    <lineage>
        <taxon>Bacteria</taxon>
        <taxon>Pseudomonadati</taxon>
        <taxon>Pseudomonadota</taxon>
        <taxon>Alphaproteobacteria</taxon>
        <taxon>Hyphomicrobiales</taxon>
        <taxon>Bartonellaceae</taxon>
        <taxon>Bartonella</taxon>
    </lineage>
</organism>
<dbReference type="AlphaFoldDB" id="A1UTF2"/>
<gene>
    <name evidence="2" type="ordered locus">BARBAKC583_0976</name>
</gene>
<name>A1UTF2_BARBK</name>
<reference evidence="2 3" key="1">
    <citation type="submission" date="2006-12" db="EMBL/GenBank/DDBJ databases">
        <authorList>
            <person name="Hendrix L."/>
            <person name="Mohamoud Y."/>
            <person name="Radune D."/>
            <person name="Shvartsbeyn A."/>
            <person name="Daugherty S."/>
            <person name="Dodson R."/>
            <person name="Durkin A.S."/>
            <person name="Harkins D."/>
            <person name="Huot H."/>
            <person name="Kothari S.P."/>
            <person name="Madupu R."/>
            <person name="Li J."/>
            <person name="Nelson W.C."/>
            <person name="Shrivastava S."/>
            <person name="Giglio M.G."/>
            <person name="Haft D."/>
            <person name="Selengut J."/>
            <person name="Fraser-Ligget C."/>
            <person name="Seshadri R."/>
        </authorList>
    </citation>
    <scope>NUCLEOTIDE SEQUENCE [LARGE SCALE GENOMIC DNA]</scope>
    <source>
        <strain evidence="3">ATCC 35685 / NCTC 12138 / KC583</strain>
    </source>
</reference>
<dbReference type="EMBL" id="CP000524">
    <property type="protein sequence ID" value="ABM45570.1"/>
    <property type="molecule type" value="Genomic_DNA"/>
</dbReference>
<protein>
    <submittedName>
        <fullName evidence="2">Uncharacterized protein</fullName>
    </submittedName>
</protein>
<proteinExistence type="predicted"/>
<evidence type="ECO:0000256" key="1">
    <source>
        <dbReference type="SAM" id="MobiDB-lite"/>
    </source>
</evidence>
<evidence type="ECO:0000313" key="2">
    <source>
        <dbReference type="EMBL" id="ABM45570.1"/>
    </source>
</evidence>
<dbReference type="HOGENOM" id="CLU_3132714_0_0_5"/>
<dbReference type="KEGG" id="bbk:BARBAKC583_0976"/>